<organism evidence="2 3">
    <name type="scientific">Araneus ventricosus</name>
    <name type="common">Orbweaver spider</name>
    <name type="synonym">Epeira ventricosa</name>
    <dbReference type="NCBI Taxonomy" id="182803"/>
    <lineage>
        <taxon>Eukaryota</taxon>
        <taxon>Metazoa</taxon>
        <taxon>Ecdysozoa</taxon>
        <taxon>Arthropoda</taxon>
        <taxon>Chelicerata</taxon>
        <taxon>Arachnida</taxon>
        <taxon>Araneae</taxon>
        <taxon>Araneomorphae</taxon>
        <taxon>Entelegynae</taxon>
        <taxon>Araneoidea</taxon>
        <taxon>Araneidae</taxon>
        <taxon>Araneus</taxon>
    </lineage>
</organism>
<evidence type="ECO:0000256" key="1">
    <source>
        <dbReference type="SAM" id="MobiDB-lite"/>
    </source>
</evidence>
<evidence type="ECO:0000313" key="3">
    <source>
        <dbReference type="Proteomes" id="UP000499080"/>
    </source>
</evidence>
<accession>A0A4Y2NUJ4</accession>
<proteinExistence type="predicted"/>
<reference evidence="2 3" key="1">
    <citation type="journal article" date="2019" name="Sci. Rep.">
        <title>Orb-weaving spider Araneus ventricosus genome elucidates the spidroin gene catalogue.</title>
        <authorList>
            <person name="Kono N."/>
            <person name="Nakamura H."/>
            <person name="Ohtoshi R."/>
            <person name="Moran D.A.P."/>
            <person name="Shinohara A."/>
            <person name="Yoshida Y."/>
            <person name="Fujiwara M."/>
            <person name="Mori M."/>
            <person name="Tomita M."/>
            <person name="Arakawa K."/>
        </authorList>
    </citation>
    <scope>NUCLEOTIDE SEQUENCE [LARGE SCALE GENOMIC DNA]</scope>
</reference>
<evidence type="ECO:0000313" key="2">
    <source>
        <dbReference type="EMBL" id="GBN43011.1"/>
    </source>
</evidence>
<dbReference type="AlphaFoldDB" id="A0A4Y2NUJ4"/>
<dbReference type="Proteomes" id="UP000499080">
    <property type="component" value="Unassembled WGS sequence"/>
</dbReference>
<protein>
    <submittedName>
        <fullName evidence="2">Uncharacterized protein</fullName>
    </submittedName>
</protein>
<comment type="caution">
    <text evidence="2">The sequence shown here is derived from an EMBL/GenBank/DDBJ whole genome shotgun (WGS) entry which is preliminary data.</text>
</comment>
<name>A0A4Y2NUJ4_ARAVE</name>
<keyword evidence="3" id="KW-1185">Reference proteome</keyword>
<gene>
    <name evidence="2" type="ORF">AVEN_56517_1</name>
</gene>
<feature type="non-terminal residue" evidence="2">
    <location>
        <position position="1"/>
    </location>
</feature>
<sequence>TVYCLKGRLGRSRIERVKYPAICNHAAIWMANSVFAVLRRLSGRRRQPTLKSPAISNYLRDKRRRYDTKLLGGDSDLSSRTVAERENNNC</sequence>
<feature type="region of interest" description="Disordered" evidence="1">
    <location>
        <begin position="70"/>
        <end position="90"/>
    </location>
</feature>
<dbReference type="EMBL" id="BGPR01211548">
    <property type="protein sequence ID" value="GBN43011.1"/>
    <property type="molecule type" value="Genomic_DNA"/>
</dbReference>